<dbReference type="PANTHER" id="PTHR30193">
    <property type="entry name" value="ABC TRANSPORTER PERMEASE PROTEIN"/>
    <property type="match status" value="1"/>
</dbReference>
<feature type="transmembrane region" description="Helical" evidence="7">
    <location>
        <begin position="156"/>
        <end position="175"/>
    </location>
</feature>
<feature type="transmembrane region" description="Helical" evidence="7">
    <location>
        <begin position="220"/>
        <end position="242"/>
    </location>
</feature>
<feature type="transmembrane region" description="Helical" evidence="7">
    <location>
        <begin position="32"/>
        <end position="53"/>
    </location>
</feature>
<evidence type="ECO:0000256" key="5">
    <source>
        <dbReference type="ARBA" id="ARBA00022989"/>
    </source>
</evidence>
<evidence type="ECO:0000256" key="6">
    <source>
        <dbReference type="ARBA" id="ARBA00023136"/>
    </source>
</evidence>
<dbReference type="AlphaFoldDB" id="A0A021VPQ6"/>
<dbReference type="GO" id="GO:0005886">
    <property type="term" value="C:plasma membrane"/>
    <property type="evidence" value="ECO:0007669"/>
    <property type="project" value="UniProtKB-SubCell"/>
</dbReference>
<evidence type="ECO:0000256" key="7">
    <source>
        <dbReference type="RuleBase" id="RU363032"/>
    </source>
</evidence>
<evidence type="ECO:0000256" key="4">
    <source>
        <dbReference type="ARBA" id="ARBA00022692"/>
    </source>
</evidence>
<dbReference type="InterPro" id="IPR051393">
    <property type="entry name" value="ABC_transporter_permease"/>
</dbReference>
<proteinExistence type="inferred from homology"/>
<protein>
    <submittedName>
        <fullName evidence="9">ABC transporter permease</fullName>
    </submittedName>
</protein>
<keyword evidence="4 7" id="KW-0812">Transmembrane</keyword>
<evidence type="ECO:0000256" key="3">
    <source>
        <dbReference type="ARBA" id="ARBA00022475"/>
    </source>
</evidence>
<evidence type="ECO:0000256" key="1">
    <source>
        <dbReference type="ARBA" id="ARBA00004651"/>
    </source>
</evidence>
<keyword evidence="6 7" id="KW-0472">Membrane</keyword>
<feature type="transmembrane region" description="Helical" evidence="7">
    <location>
        <begin position="123"/>
        <end position="144"/>
    </location>
</feature>
<dbReference type="Pfam" id="PF00528">
    <property type="entry name" value="BPD_transp_1"/>
    <property type="match status" value="1"/>
</dbReference>
<feature type="transmembrane region" description="Helical" evidence="7">
    <location>
        <begin position="321"/>
        <end position="343"/>
    </location>
</feature>
<keyword evidence="3" id="KW-1003">Cell membrane</keyword>
<reference evidence="9 10" key="1">
    <citation type="submission" date="2014-01" db="EMBL/GenBank/DDBJ databases">
        <title>Actinotalea ferrariae CF5-4.</title>
        <authorList>
            <person name="Chen F."/>
            <person name="Li Y."/>
            <person name="Wang G."/>
        </authorList>
    </citation>
    <scope>NUCLEOTIDE SEQUENCE [LARGE SCALE GENOMIC DNA]</scope>
    <source>
        <strain evidence="9 10">CF5-4</strain>
    </source>
</reference>
<dbReference type="InterPro" id="IPR035906">
    <property type="entry name" value="MetI-like_sf"/>
</dbReference>
<feature type="transmembrane region" description="Helical" evidence="7">
    <location>
        <begin position="60"/>
        <end position="82"/>
    </location>
</feature>
<keyword evidence="5 7" id="KW-1133">Transmembrane helix</keyword>
<organism evidence="9 10">
    <name type="scientific">Actinotalea ferrariae CF5-4</name>
    <dbReference type="NCBI Taxonomy" id="948458"/>
    <lineage>
        <taxon>Bacteria</taxon>
        <taxon>Bacillati</taxon>
        <taxon>Actinomycetota</taxon>
        <taxon>Actinomycetes</taxon>
        <taxon>Micrococcales</taxon>
        <taxon>Cellulomonadaceae</taxon>
        <taxon>Actinotalea</taxon>
    </lineage>
</organism>
<evidence type="ECO:0000259" key="8">
    <source>
        <dbReference type="PROSITE" id="PS50928"/>
    </source>
</evidence>
<dbReference type="EMBL" id="AXCW01000120">
    <property type="protein sequence ID" value="EYR63164.1"/>
    <property type="molecule type" value="Genomic_DNA"/>
</dbReference>
<accession>A0A021VPQ6</accession>
<dbReference type="Proteomes" id="UP000019753">
    <property type="component" value="Unassembled WGS sequence"/>
</dbReference>
<evidence type="ECO:0000256" key="2">
    <source>
        <dbReference type="ARBA" id="ARBA00022448"/>
    </source>
</evidence>
<evidence type="ECO:0000313" key="10">
    <source>
        <dbReference type="Proteomes" id="UP000019753"/>
    </source>
</evidence>
<dbReference type="PROSITE" id="PS50928">
    <property type="entry name" value="ABC_TM1"/>
    <property type="match status" value="1"/>
</dbReference>
<comment type="subcellular location">
    <subcellularLocation>
        <location evidence="1 7">Cell membrane</location>
        <topology evidence="1 7">Multi-pass membrane protein</topology>
    </subcellularLocation>
</comment>
<keyword evidence="10" id="KW-1185">Reference proteome</keyword>
<gene>
    <name evidence="9" type="ORF">N866_02460</name>
</gene>
<comment type="similarity">
    <text evidence="7">Belongs to the binding-protein-dependent transport system permease family.</text>
</comment>
<dbReference type="CDD" id="cd06261">
    <property type="entry name" value="TM_PBP2"/>
    <property type="match status" value="1"/>
</dbReference>
<dbReference type="Gene3D" id="1.10.3720.10">
    <property type="entry name" value="MetI-like"/>
    <property type="match status" value="1"/>
</dbReference>
<name>A0A021VPQ6_9CELL</name>
<evidence type="ECO:0000313" key="9">
    <source>
        <dbReference type="EMBL" id="EYR63164.1"/>
    </source>
</evidence>
<keyword evidence="2 7" id="KW-0813">Transport</keyword>
<dbReference type="InterPro" id="IPR000515">
    <property type="entry name" value="MetI-like"/>
</dbReference>
<dbReference type="PANTHER" id="PTHR30193:SF18">
    <property type="entry name" value="OSMOPROTECTIVE COMPOUNDS UPTAKE PERMEASE PROTEIN GGTC"/>
    <property type="match status" value="1"/>
</dbReference>
<dbReference type="GO" id="GO:0055085">
    <property type="term" value="P:transmembrane transport"/>
    <property type="evidence" value="ECO:0007669"/>
    <property type="project" value="InterPro"/>
</dbReference>
<sequence>MDFFSNIGAWLEYLTRGLRSWLTDASDPGHKLALMVVAVLMFVVVMGVILLAVDRIKRMPAWAVTAAFLAPTLLFLTFGLLYPGVRTMYASFFNRNGSEFVGLDNYVTAFTQTEFQIVLRNTALWVILVPLLSTLFGLVYAVLVDRTRFERFAKTLMFLPMSISLVGASVIWRFMYEYRALLPDAEGNPTNEQTGLLNQILVWFGGEPQQFLLNAPINNFFLIAVMVWIQSGFAMTILSAAIKAIPDDIVEAARLDGLTGVKMFRYITVPSIRPALVVVLTTIAMATLKVFDIVRTMTGGNFNTSVVANEFYTQSFRAGNAGLGAALATVLFILVIPLVVYNVRQMRLAEEIR</sequence>
<comment type="caution">
    <text evidence="9">The sequence shown here is derived from an EMBL/GenBank/DDBJ whole genome shotgun (WGS) entry which is preliminary data.</text>
</comment>
<feature type="transmembrane region" description="Helical" evidence="7">
    <location>
        <begin position="263"/>
        <end position="288"/>
    </location>
</feature>
<feature type="domain" description="ABC transmembrane type-1" evidence="8">
    <location>
        <begin position="119"/>
        <end position="344"/>
    </location>
</feature>
<dbReference type="SUPFAM" id="SSF161098">
    <property type="entry name" value="MetI-like"/>
    <property type="match status" value="1"/>
</dbReference>